<sequence>MKPQLGDIILDRYALVSPLREEAGLQAWHASDRILARDCQLFIVRDSRFLPEVNTISSTLALSRIRKFTPVLKLHHIDDVAIIITELDSGVTLSDYMKLHSSTLSYEAIRSIVAETANALSKLLADGITHYAISTNTVRLTDSGVELADAPISPLLKDVTIEDEKPKKSAEDGESAVESADEGSGNDFNHPKAQNKSIENIATHQLSALLYALLTRTNYTQNNSVFNLSRLTDGVPSEFSMICRRGLSSTEDSNIIPMASIGELLALLGSYTPVRKLSDKDIIFDKTTSKASVQNALLLPEDDKNLLDFPEGLAQNEDLLENKLSEQESNNSLDSVEKLDDSKQGKSNKNAGFTGGLSAAGAGLKNAGRTIGALSALLKRNNKNDLDNNSDSSTETDSTGTDYDFHDIAAAEMANILAPTELDADDSIFHNLSSTYTSFPSYSESKSSDALNNEEAEKYNNIENESDSKNDYSQKDNLASPLMPRRFDFEDLLTDNTKHTELMSRPQSLPLEAESTGRVPVVDSNGRFIAPGEESARALREEELENGDYEDYDGGSLKSSYSSMPPSFQPHERQESLESKKNSGQNGVDIADAKIFGGISTKVLAISVVAILVVVVFALSLHSLFNSHDAPSSFTKSNSWDSQSVENVPFGSQGVLPEDKSDSSKNKAKSDSNAVSKADANAKKDKLNKEDKSNKSKHKKLNKSKKVKQVPKPKMPTNTTPYPIDVQQFLDYTANQRGYGYYMHLAQPQEAYRFVVSIRSSGGHGYLIANSKNDPSAGDKVADFTFDASGVTDVKFKKPITAQDFILWVPEDSMPQNSLYINYVKIY</sequence>
<keyword evidence="2" id="KW-0812">Transmembrane</keyword>
<feature type="compositionally biased region" description="Polar residues" evidence="1">
    <location>
        <begin position="629"/>
        <end position="646"/>
    </location>
</feature>
<feature type="region of interest" description="Disordered" evidence="1">
    <location>
        <begin position="629"/>
        <end position="722"/>
    </location>
</feature>
<feature type="compositionally biased region" description="Basic and acidic residues" evidence="1">
    <location>
        <begin position="461"/>
        <end position="474"/>
    </location>
</feature>
<keyword evidence="2" id="KW-0472">Membrane</keyword>
<protein>
    <submittedName>
        <fullName evidence="3">Kinase</fullName>
    </submittedName>
</protein>
<feature type="compositionally biased region" description="Basic and acidic residues" evidence="1">
    <location>
        <begin position="680"/>
        <end position="694"/>
    </location>
</feature>
<feature type="compositionally biased region" description="Acidic residues" evidence="1">
    <location>
        <begin position="172"/>
        <end position="181"/>
    </location>
</feature>
<feature type="compositionally biased region" description="Basic and acidic residues" evidence="1">
    <location>
        <begin position="570"/>
        <end position="581"/>
    </location>
</feature>
<dbReference type="AlphaFoldDB" id="A0AAW6Y1A0"/>
<evidence type="ECO:0000313" key="4">
    <source>
        <dbReference type="Proteomes" id="UP001237784"/>
    </source>
</evidence>
<evidence type="ECO:0000256" key="2">
    <source>
        <dbReference type="SAM" id="Phobius"/>
    </source>
</evidence>
<name>A0AAW6Y1A0_GARVA</name>
<keyword evidence="3" id="KW-0418">Kinase</keyword>
<evidence type="ECO:0000256" key="1">
    <source>
        <dbReference type="SAM" id="MobiDB-lite"/>
    </source>
</evidence>
<dbReference type="SUPFAM" id="SSF56112">
    <property type="entry name" value="Protein kinase-like (PK-like)"/>
    <property type="match status" value="1"/>
</dbReference>
<gene>
    <name evidence="3" type="ORF">QP372_03365</name>
</gene>
<dbReference type="GO" id="GO:0016301">
    <property type="term" value="F:kinase activity"/>
    <property type="evidence" value="ECO:0007669"/>
    <property type="project" value="UniProtKB-KW"/>
</dbReference>
<dbReference type="EMBL" id="JASOME010000002">
    <property type="protein sequence ID" value="MDK7063556.1"/>
    <property type="molecule type" value="Genomic_DNA"/>
</dbReference>
<dbReference type="InterPro" id="IPR011009">
    <property type="entry name" value="Kinase-like_dom_sf"/>
</dbReference>
<feature type="compositionally biased region" description="Low complexity" evidence="1">
    <location>
        <begin position="556"/>
        <end position="566"/>
    </location>
</feature>
<feature type="compositionally biased region" description="Low complexity" evidence="1">
    <location>
        <begin position="387"/>
        <end position="402"/>
    </location>
</feature>
<keyword evidence="2" id="KW-1133">Transmembrane helix</keyword>
<feature type="compositionally biased region" description="Basic residues" evidence="1">
    <location>
        <begin position="695"/>
        <end position="711"/>
    </location>
</feature>
<feature type="region of interest" description="Disordered" evidence="1">
    <location>
        <begin position="461"/>
        <end position="483"/>
    </location>
</feature>
<accession>A0AAW6Y1A0</accession>
<feature type="region of interest" description="Disordered" evidence="1">
    <location>
        <begin position="382"/>
        <end position="402"/>
    </location>
</feature>
<keyword evidence="3" id="KW-0808">Transferase</keyword>
<feature type="compositionally biased region" description="Basic and acidic residues" evidence="1">
    <location>
        <begin position="657"/>
        <end position="670"/>
    </location>
</feature>
<reference evidence="3" key="1">
    <citation type="submission" date="2023-05" db="EMBL/GenBank/DDBJ databases">
        <title>Cataloging the Phylogenetic Diversity of Human Bladder Bacteria.</title>
        <authorList>
            <person name="Du J."/>
        </authorList>
    </citation>
    <scope>NUCLEOTIDE SEQUENCE</scope>
    <source>
        <strain evidence="3">UMB6789</strain>
    </source>
</reference>
<feature type="region of interest" description="Disordered" evidence="1">
    <location>
        <begin position="160"/>
        <end position="193"/>
    </location>
</feature>
<feature type="compositionally biased region" description="Basic and acidic residues" evidence="1">
    <location>
        <begin position="160"/>
        <end position="171"/>
    </location>
</feature>
<proteinExistence type="predicted"/>
<feature type="transmembrane region" description="Helical" evidence="2">
    <location>
        <begin position="603"/>
        <end position="625"/>
    </location>
</feature>
<dbReference type="Proteomes" id="UP001237784">
    <property type="component" value="Unassembled WGS sequence"/>
</dbReference>
<feature type="region of interest" description="Disordered" evidence="1">
    <location>
        <begin position="324"/>
        <end position="352"/>
    </location>
</feature>
<organism evidence="3 4">
    <name type="scientific">Gardnerella vaginalis</name>
    <dbReference type="NCBI Taxonomy" id="2702"/>
    <lineage>
        <taxon>Bacteria</taxon>
        <taxon>Bacillati</taxon>
        <taxon>Actinomycetota</taxon>
        <taxon>Actinomycetes</taxon>
        <taxon>Bifidobacteriales</taxon>
        <taxon>Bifidobacteriaceae</taxon>
        <taxon>Gardnerella</taxon>
    </lineage>
</organism>
<dbReference type="RefSeq" id="WP_248898571.1">
    <property type="nucleotide sequence ID" value="NZ_CP083171.1"/>
</dbReference>
<feature type="region of interest" description="Disordered" evidence="1">
    <location>
        <begin position="546"/>
        <end position="584"/>
    </location>
</feature>
<dbReference type="Gene3D" id="1.10.510.10">
    <property type="entry name" value="Transferase(Phosphotransferase) domain 1"/>
    <property type="match status" value="1"/>
</dbReference>
<evidence type="ECO:0000313" key="3">
    <source>
        <dbReference type="EMBL" id="MDK7063556.1"/>
    </source>
</evidence>
<comment type="caution">
    <text evidence="3">The sequence shown here is derived from an EMBL/GenBank/DDBJ whole genome shotgun (WGS) entry which is preliminary data.</text>
</comment>
<feature type="compositionally biased region" description="Basic and acidic residues" evidence="1">
    <location>
        <begin position="335"/>
        <end position="344"/>
    </location>
</feature>